<dbReference type="Gene3D" id="2.60.40.420">
    <property type="entry name" value="Cupredoxins - blue copper proteins"/>
    <property type="match status" value="1"/>
</dbReference>
<dbReference type="GO" id="GO:0004129">
    <property type="term" value="F:cytochrome-c oxidase activity"/>
    <property type="evidence" value="ECO:0007669"/>
    <property type="project" value="UniProtKB-EC"/>
</dbReference>
<feature type="region of interest" description="Disordered" evidence="12">
    <location>
        <begin position="323"/>
        <end position="349"/>
    </location>
</feature>
<feature type="compositionally biased region" description="Low complexity" evidence="12">
    <location>
        <begin position="325"/>
        <end position="336"/>
    </location>
</feature>
<dbReference type="InterPro" id="IPR036257">
    <property type="entry name" value="Cyt_c_oxidase_su2_TM_sf"/>
</dbReference>
<keyword evidence="6" id="KW-1278">Translocase</keyword>
<evidence type="ECO:0000313" key="16">
    <source>
        <dbReference type="Proteomes" id="UP000239872"/>
    </source>
</evidence>
<keyword evidence="3 10" id="KW-0813">Transport</keyword>
<comment type="cofactor">
    <cofactor evidence="11">
        <name>Cu cation</name>
        <dbReference type="ChEBI" id="CHEBI:23378"/>
    </cofactor>
    <text evidence="11">Binds a copper A center.</text>
</comment>
<evidence type="ECO:0000256" key="9">
    <source>
        <dbReference type="ARBA" id="ARBA00023136"/>
    </source>
</evidence>
<feature type="transmembrane region" description="Helical" evidence="13">
    <location>
        <begin position="85"/>
        <end position="109"/>
    </location>
</feature>
<feature type="transmembrane region" description="Helical" evidence="13">
    <location>
        <begin position="6"/>
        <end position="23"/>
    </location>
</feature>
<keyword evidence="11" id="KW-0186">Copper</keyword>
<comment type="catalytic activity">
    <reaction evidence="11">
        <text>4 Fe(II)-[cytochrome c] + O2 + 8 H(+)(in) = 4 Fe(III)-[cytochrome c] + 2 H2O + 4 H(+)(out)</text>
        <dbReference type="Rhea" id="RHEA:11436"/>
        <dbReference type="Rhea" id="RHEA-COMP:10350"/>
        <dbReference type="Rhea" id="RHEA-COMP:14399"/>
        <dbReference type="ChEBI" id="CHEBI:15377"/>
        <dbReference type="ChEBI" id="CHEBI:15378"/>
        <dbReference type="ChEBI" id="CHEBI:15379"/>
        <dbReference type="ChEBI" id="CHEBI:29033"/>
        <dbReference type="ChEBI" id="CHEBI:29034"/>
        <dbReference type="EC" id="7.1.1.9"/>
    </reaction>
</comment>
<reference evidence="15 16" key="1">
    <citation type="submission" date="2018-01" db="EMBL/GenBank/DDBJ databases">
        <title>A novel member of the phylum Bacteroidetes isolated from glacier ice.</title>
        <authorList>
            <person name="Liu Q."/>
            <person name="Xin Y.-H."/>
        </authorList>
    </citation>
    <scope>NUCLEOTIDE SEQUENCE [LARGE SCALE GENOMIC DNA]</scope>
    <source>
        <strain evidence="15 16">RB1R16</strain>
    </source>
</reference>
<evidence type="ECO:0000256" key="6">
    <source>
        <dbReference type="ARBA" id="ARBA00022967"/>
    </source>
</evidence>
<evidence type="ECO:0000256" key="8">
    <source>
        <dbReference type="ARBA" id="ARBA00022989"/>
    </source>
</evidence>
<comment type="similarity">
    <text evidence="2 10">Belongs to the cytochrome c oxidase subunit 2 family.</text>
</comment>
<keyword evidence="11" id="KW-0479">Metal-binding</keyword>
<dbReference type="Proteomes" id="UP000239872">
    <property type="component" value="Unassembled WGS sequence"/>
</dbReference>
<comment type="subcellular location">
    <subcellularLocation>
        <location evidence="10">Cell membrane</location>
        <topology evidence="10">Multi-pass membrane protein</topology>
    </subcellularLocation>
    <subcellularLocation>
        <location evidence="1">Membrane</location>
        <topology evidence="1">Multi-pass membrane protein</topology>
    </subcellularLocation>
</comment>
<dbReference type="GO" id="GO:0042773">
    <property type="term" value="P:ATP synthesis coupled electron transport"/>
    <property type="evidence" value="ECO:0007669"/>
    <property type="project" value="TreeGrafter"/>
</dbReference>
<evidence type="ECO:0000259" key="14">
    <source>
        <dbReference type="PROSITE" id="PS50857"/>
    </source>
</evidence>
<evidence type="ECO:0000256" key="1">
    <source>
        <dbReference type="ARBA" id="ARBA00004141"/>
    </source>
</evidence>
<dbReference type="PANTHER" id="PTHR22888:SF9">
    <property type="entry name" value="CYTOCHROME C OXIDASE SUBUNIT 2"/>
    <property type="match status" value="1"/>
</dbReference>
<evidence type="ECO:0000256" key="11">
    <source>
        <dbReference type="RuleBase" id="RU004024"/>
    </source>
</evidence>
<feature type="transmembrane region" description="Helical" evidence="13">
    <location>
        <begin position="43"/>
        <end position="60"/>
    </location>
</feature>
<keyword evidence="5 10" id="KW-0812">Transmembrane</keyword>
<protein>
    <recommendedName>
        <fullName evidence="11">Cytochrome c oxidase subunit 2</fullName>
        <ecNumber evidence="11">7.1.1.9</ecNumber>
    </recommendedName>
</protein>
<keyword evidence="7 10" id="KW-0249">Electron transport</keyword>
<evidence type="ECO:0000256" key="5">
    <source>
        <dbReference type="ARBA" id="ARBA00022692"/>
    </source>
</evidence>
<sequence length="349" mass="38998">MSGFITILLVILVFIIIYQIGKASEYAAAMRGQEVVKYKTNRVIGWMLVAFFILGLYGIWKCNEYFKPLMLPVAACENGVKYDSMFFTTLVVTGLVFFATQAVLFWFAFRYQTTEKSKSFYFAHSNKLELIWTTIPAIAMAILVAIGLRNWAAVTSPAPAEATVVEIVGKQFNWLVRYPGKDNELGKRDFRKINDATNVLGLDWTDPHNSDDIISQKGELHCVVGKAVKLLIGSRDVIHDVGLSHFRLKMDAVPGITTTLWFKPTITTDSMKRITGNPNFVYEISCDQMCGKGHYSMRGTIIVETQAEYDKWMSEQQTYYAESNPAPAAPAAPAGATKADSNMKAVSMK</sequence>
<dbReference type="GO" id="GO:0005886">
    <property type="term" value="C:plasma membrane"/>
    <property type="evidence" value="ECO:0007669"/>
    <property type="project" value="UniProtKB-SubCell"/>
</dbReference>
<dbReference type="SUPFAM" id="SSF81464">
    <property type="entry name" value="Cytochrome c oxidase subunit II-like, transmembrane region"/>
    <property type="match status" value="1"/>
</dbReference>
<feature type="transmembrane region" description="Helical" evidence="13">
    <location>
        <begin position="130"/>
        <end position="148"/>
    </location>
</feature>
<dbReference type="PROSITE" id="PS50857">
    <property type="entry name" value="COX2_CUA"/>
    <property type="match status" value="1"/>
</dbReference>
<proteinExistence type="inferred from homology"/>
<keyword evidence="16" id="KW-1185">Reference proteome</keyword>
<evidence type="ECO:0000256" key="13">
    <source>
        <dbReference type="SAM" id="Phobius"/>
    </source>
</evidence>
<comment type="caution">
    <text evidence="15">The sequence shown here is derived from an EMBL/GenBank/DDBJ whole genome shotgun (WGS) entry which is preliminary data.</text>
</comment>
<dbReference type="Pfam" id="PF02790">
    <property type="entry name" value="COX2_TM"/>
    <property type="match status" value="1"/>
</dbReference>
<dbReference type="EC" id="7.1.1.9" evidence="11"/>
<dbReference type="InterPro" id="IPR002429">
    <property type="entry name" value="CcO_II-like_C"/>
</dbReference>
<organism evidence="15 16">
    <name type="scientific">Flavipsychrobacter stenotrophus</name>
    <dbReference type="NCBI Taxonomy" id="2077091"/>
    <lineage>
        <taxon>Bacteria</taxon>
        <taxon>Pseudomonadati</taxon>
        <taxon>Bacteroidota</taxon>
        <taxon>Chitinophagia</taxon>
        <taxon>Chitinophagales</taxon>
        <taxon>Chitinophagaceae</taxon>
        <taxon>Flavipsychrobacter</taxon>
    </lineage>
</organism>
<evidence type="ECO:0000256" key="10">
    <source>
        <dbReference type="RuleBase" id="RU000456"/>
    </source>
</evidence>
<dbReference type="RefSeq" id="WP_105039668.1">
    <property type="nucleotide sequence ID" value="NZ_PPSL01000003.1"/>
</dbReference>
<dbReference type="Pfam" id="PF00116">
    <property type="entry name" value="COX2"/>
    <property type="match status" value="1"/>
</dbReference>
<dbReference type="OrthoDB" id="9781261at2"/>
<keyword evidence="8 13" id="KW-1133">Transmembrane helix</keyword>
<evidence type="ECO:0000256" key="3">
    <source>
        <dbReference type="ARBA" id="ARBA00022448"/>
    </source>
</evidence>
<dbReference type="PRINTS" id="PR01166">
    <property type="entry name" value="CYCOXIDASEII"/>
</dbReference>
<evidence type="ECO:0000256" key="2">
    <source>
        <dbReference type="ARBA" id="ARBA00007866"/>
    </source>
</evidence>
<keyword evidence="4 10" id="KW-0679">Respiratory chain</keyword>
<dbReference type="InterPro" id="IPR008972">
    <property type="entry name" value="Cupredoxin"/>
</dbReference>
<dbReference type="InterPro" id="IPR045187">
    <property type="entry name" value="CcO_II"/>
</dbReference>
<evidence type="ECO:0000256" key="12">
    <source>
        <dbReference type="SAM" id="MobiDB-lite"/>
    </source>
</evidence>
<keyword evidence="9 13" id="KW-0472">Membrane</keyword>
<evidence type="ECO:0000256" key="4">
    <source>
        <dbReference type="ARBA" id="ARBA00022660"/>
    </source>
</evidence>
<dbReference type="SUPFAM" id="SSF49503">
    <property type="entry name" value="Cupredoxins"/>
    <property type="match status" value="1"/>
</dbReference>
<dbReference type="Gene3D" id="1.10.287.90">
    <property type="match status" value="1"/>
</dbReference>
<gene>
    <name evidence="15" type="ORF">CJD36_013300</name>
</gene>
<dbReference type="EMBL" id="PPSL01000003">
    <property type="protein sequence ID" value="PQJ10941.1"/>
    <property type="molecule type" value="Genomic_DNA"/>
</dbReference>
<dbReference type="InterPro" id="IPR011759">
    <property type="entry name" value="Cyt_c_oxidase_su2_TM_dom"/>
</dbReference>
<dbReference type="AlphaFoldDB" id="A0A2S7SWF0"/>
<evidence type="ECO:0000256" key="7">
    <source>
        <dbReference type="ARBA" id="ARBA00022982"/>
    </source>
</evidence>
<name>A0A2S7SWF0_9BACT</name>
<dbReference type="GO" id="GO:0005507">
    <property type="term" value="F:copper ion binding"/>
    <property type="evidence" value="ECO:0007669"/>
    <property type="project" value="InterPro"/>
</dbReference>
<evidence type="ECO:0000313" key="15">
    <source>
        <dbReference type="EMBL" id="PQJ10941.1"/>
    </source>
</evidence>
<dbReference type="PANTHER" id="PTHR22888">
    <property type="entry name" value="CYTOCHROME C OXIDASE, SUBUNIT II"/>
    <property type="match status" value="1"/>
</dbReference>
<comment type="function">
    <text evidence="11">Subunits I and II form the functional core of the enzyme complex. Electrons originating in cytochrome c are transferred via heme a and Cu(A) to the binuclear center formed by heme a3 and Cu(B).</text>
</comment>
<accession>A0A2S7SWF0</accession>
<feature type="domain" description="Cytochrome oxidase subunit II copper A binding" evidence="14">
    <location>
        <begin position="160"/>
        <end position="315"/>
    </location>
</feature>